<accession>A0A650CEX0</accession>
<gene>
    <name evidence="2" type="ORF">D1869_03690</name>
    <name evidence="1" type="ORF">HNQ62_002535</name>
</gene>
<evidence type="ECO:0000313" key="3">
    <source>
        <dbReference type="Proteomes" id="UP000427373"/>
    </source>
</evidence>
<name>A0A650CEX0_SULOH</name>
<sequence>MLAEVGDETELFMDTAVIAIALRSIGYERYKDYVKRLMKNKGLTDEMILMKMYALTRYYATFNEKDNLEQLFRSLTFAPVTLKGTRKRGIREIREKARDTMVLASLLAYVLTKDDKYLNKTLDLYRTVDWEDEFDFKLDLVHNILISVDKPEVVFSILQELEEKKIIESEFIVLLAPGLSATYLNIGKDDKLIEYILKRIRDYGTKILFIEKFIENLACEQLSRKFNVPVGFC</sequence>
<dbReference type="KEGG" id="soh:D1869_03690"/>
<dbReference type="EMBL" id="JACHFY010000023">
    <property type="protein sequence ID" value="MBB5254761.1"/>
    <property type="molecule type" value="Genomic_DNA"/>
</dbReference>
<dbReference type="EMBL" id="CP045484">
    <property type="protein sequence ID" value="QGR16403.1"/>
    <property type="molecule type" value="Genomic_DNA"/>
</dbReference>
<dbReference type="GeneID" id="42800319"/>
<dbReference type="Proteomes" id="UP000427373">
    <property type="component" value="Chromosome"/>
</dbReference>
<reference evidence="1 4" key="2">
    <citation type="submission" date="2020-08" db="EMBL/GenBank/DDBJ databases">
        <title>Genomic Encyclopedia of Type Strains, Phase IV (KMG-IV): sequencing the most valuable type-strain genomes for metagenomic binning, comparative biology and taxonomic classification.</title>
        <authorList>
            <person name="Goeker M."/>
        </authorList>
    </citation>
    <scope>NUCLEOTIDE SEQUENCE [LARGE SCALE GENOMIC DNA]</scope>
    <source>
        <strain evidence="1 4">DSM 12421</strain>
    </source>
</reference>
<keyword evidence="3" id="KW-1185">Reference proteome</keyword>
<reference evidence="2 3" key="1">
    <citation type="submission" date="2019-10" db="EMBL/GenBank/DDBJ databases">
        <title>Genome Sequences from Six Type Strain Members of the Archaeal Family Sulfolobaceae: Acidianus ambivalens, Acidianus infernus, Metallosphaera prunae, Stygiolobus azoricus, Sulfolobus metallicus, and Sulfurisphaera ohwakuensis.</title>
        <authorList>
            <person name="Counts J.A."/>
            <person name="Kelly R.M."/>
        </authorList>
    </citation>
    <scope>NUCLEOTIDE SEQUENCE [LARGE SCALE GENOMIC DNA]</scope>
    <source>
        <strain evidence="2 3">TA-1</strain>
    </source>
</reference>
<protein>
    <submittedName>
        <fullName evidence="1">Tfp pilus assembly protein PilE</fullName>
    </submittedName>
</protein>
<evidence type="ECO:0000313" key="2">
    <source>
        <dbReference type="EMBL" id="QGR16403.1"/>
    </source>
</evidence>
<organism evidence="2 3">
    <name type="scientific">Sulfurisphaera ohwakuensis</name>
    <dbReference type="NCBI Taxonomy" id="69656"/>
    <lineage>
        <taxon>Archaea</taxon>
        <taxon>Thermoproteota</taxon>
        <taxon>Thermoprotei</taxon>
        <taxon>Sulfolobales</taxon>
        <taxon>Sulfolobaceae</taxon>
        <taxon>Sulfurisphaera</taxon>
    </lineage>
</organism>
<dbReference type="RefSeq" id="WP_156013962.1">
    <property type="nucleotide sequence ID" value="NZ_CP045484.1"/>
</dbReference>
<evidence type="ECO:0000313" key="4">
    <source>
        <dbReference type="Proteomes" id="UP000582213"/>
    </source>
</evidence>
<dbReference type="OrthoDB" id="386425at2157"/>
<proteinExistence type="predicted"/>
<evidence type="ECO:0000313" key="1">
    <source>
        <dbReference type="EMBL" id="MBB5254761.1"/>
    </source>
</evidence>
<dbReference type="Proteomes" id="UP000582213">
    <property type="component" value="Unassembled WGS sequence"/>
</dbReference>
<dbReference type="AlphaFoldDB" id="A0A650CEX0"/>